<dbReference type="Gene3D" id="2.60.120.260">
    <property type="entry name" value="Galactose-binding domain-like"/>
    <property type="match status" value="1"/>
</dbReference>
<dbReference type="EMBL" id="CP002085">
    <property type="protein sequence ID" value="ADK86087.1"/>
    <property type="molecule type" value="Genomic_DNA"/>
</dbReference>
<dbReference type="KEGG" id="dbr:Deba_2733"/>
<dbReference type="AlphaFoldDB" id="E1QKJ4"/>
<evidence type="ECO:0000313" key="2">
    <source>
        <dbReference type="Proteomes" id="UP000009047"/>
    </source>
</evidence>
<dbReference type="Proteomes" id="UP000009047">
    <property type="component" value="Chromosome"/>
</dbReference>
<dbReference type="SUPFAM" id="SSF49785">
    <property type="entry name" value="Galactose-binding domain-like"/>
    <property type="match status" value="1"/>
</dbReference>
<keyword evidence="2" id="KW-1185">Reference proteome</keyword>
<organism evidence="1 2">
    <name type="scientific">Desulfarculus baarsii (strain ATCC 33931 / DSM 2075 / LMG 7858 / VKM B-1802 / 2st14)</name>
    <dbReference type="NCBI Taxonomy" id="644282"/>
    <lineage>
        <taxon>Bacteria</taxon>
        <taxon>Pseudomonadati</taxon>
        <taxon>Thermodesulfobacteriota</taxon>
        <taxon>Desulfarculia</taxon>
        <taxon>Desulfarculales</taxon>
        <taxon>Desulfarculaceae</taxon>
        <taxon>Desulfarculus</taxon>
    </lineage>
</organism>
<dbReference type="STRING" id="644282.Deba_2733"/>
<accession>E1QKJ4</accession>
<protein>
    <submittedName>
        <fullName evidence="1">Uncharacterized protein</fullName>
    </submittedName>
</protein>
<evidence type="ECO:0000313" key="1">
    <source>
        <dbReference type="EMBL" id="ADK86087.1"/>
    </source>
</evidence>
<reference evidence="1 2" key="1">
    <citation type="journal article" date="2010" name="Stand. Genomic Sci.">
        <title>Complete genome sequence of Desulfarculus baarsii type strain (2st14).</title>
        <authorList>
            <person name="Sun H."/>
            <person name="Spring S."/>
            <person name="Lapidus A."/>
            <person name="Davenport K."/>
            <person name="Del Rio T.G."/>
            <person name="Tice H."/>
            <person name="Nolan M."/>
            <person name="Copeland A."/>
            <person name="Cheng J.F."/>
            <person name="Lucas S."/>
            <person name="Tapia R."/>
            <person name="Goodwin L."/>
            <person name="Pitluck S."/>
            <person name="Ivanova N."/>
            <person name="Pagani I."/>
            <person name="Mavromatis K."/>
            <person name="Ovchinnikova G."/>
            <person name="Pati A."/>
            <person name="Chen A."/>
            <person name="Palaniappan K."/>
            <person name="Hauser L."/>
            <person name="Chang Y.J."/>
            <person name="Jeffries C.D."/>
            <person name="Detter J.C."/>
            <person name="Han C."/>
            <person name="Rohde M."/>
            <person name="Brambilla E."/>
            <person name="Goker M."/>
            <person name="Woyke T."/>
            <person name="Bristow J."/>
            <person name="Eisen J.A."/>
            <person name="Markowitz V."/>
            <person name="Hugenholtz P."/>
            <person name="Kyrpides N.C."/>
            <person name="Klenk H.P."/>
            <person name="Land M."/>
        </authorList>
    </citation>
    <scope>NUCLEOTIDE SEQUENCE [LARGE SCALE GENOMIC DNA]</scope>
    <source>
        <strain evidence="2">ATCC 33931 / DSM 2075 / LMG 7858 / VKM B-1802 / 2st14</strain>
    </source>
</reference>
<gene>
    <name evidence="1" type="ordered locus">Deba_2733</name>
</gene>
<sequence length="356" mass="38402">MGGCRFMRANLIAEATMLTVSSAAPGVVGMPAAQANGSALAQAAGEHTAAQDQAFFVEIDSVSAGNRVGRATFRWRRASSASWEAAGLVTSTNWRTLADGVKFRWLGNVTPDFEMGDAWTILASANQGPTKLLDGDRDTAWRATGCANEHLTADLGAPALAQAMILADHNLTDQAVVTLLGDDGPNWTAPAFRQAVAVTRPHLTLFFEQTRRHWRLIMQDPTNPDGHIRASMLHLCAVFRPARNFSASHDQTLSAGRVISYNDAGRMTGTTTSLGRAFSLPFNGLDAGDRAGLEAVFNQVHDVASGRLRPFFFTPSDDAPAETFYCLPEAELELRARGLGRWSSLLRLSEVTRSDV</sequence>
<proteinExistence type="predicted"/>
<dbReference type="HOGENOM" id="CLU_777840_0_0_7"/>
<dbReference type="InterPro" id="IPR008979">
    <property type="entry name" value="Galactose-bd-like_sf"/>
</dbReference>
<name>E1QKJ4_DESB2</name>